<evidence type="ECO:0000256" key="1">
    <source>
        <dbReference type="ARBA" id="ARBA00001947"/>
    </source>
</evidence>
<feature type="binding site" evidence="11">
    <location>
        <begin position="55"/>
        <end position="61"/>
    </location>
    <ligand>
        <name>substrate</name>
    </ligand>
</feature>
<dbReference type="CDD" id="cd01283">
    <property type="entry name" value="cytidine_deaminase"/>
    <property type="match status" value="1"/>
</dbReference>
<dbReference type="PROSITE" id="PS00903">
    <property type="entry name" value="CYT_DCMP_DEAMINASES_1"/>
    <property type="match status" value="1"/>
</dbReference>
<evidence type="ECO:0000256" key="13">
    <source>
        <dbReference type="RuleBase" id="RU364006"/>
    </source>
</evidence>
<dbReference type="InterPro" id="IPR016192">
    <property type="entry name" value="APOBEC/CMP_deaminase_Zn-bd"/>
</dbReference>
<comment type="cofactor">
    <cofactor evidence="1 12 13">
        <name>Zn(2+)</name>
        <dbReference type="ChEBI" id="CHEBI:29105"/>
    </cofactor>
</comment>
<name>A0AAV8UUM3_9RHOD</name>
<gene>
    <name evidence="15" type="ORF">NDN08_002769</name>
</gene>
<dbReference type="NCBIfam" id="TIGR01354">
    <property type="entry name" value="cyt_deam_tetra"/>
    <property type="match status" value="1"/>
</dbReference>
<sequence>MELESSTAPSLDEEELDQLMAVADKAKLKAYSPYSNYRVGAALLASSGDTYGGCNVENSSYGLTICAERTALFKAASNGERNFKAIVVTSDHSEEFIYPCGACRQVLSEFGNMDVYMMQPSGRIRRTTLEALIPFSFSKKILDDAEKQRLEEWE</sequence>
<dbReference type="GO" id="GO:0042802">
    <property type="term" value="F:identical protein binding"/>
    <property type="evidence" value="ECO:0007669"/>
    <property type="project" value="UniProtKB-ARBA"/>
</dbReference>
<keyword evidence="7 12" id="KW-0862">Zinc</keyword>
<dbReference type="InterPro" id="IPR050202">
    <property type="entry name" value="Cyt/Deoxycyt_deaminase"/>
</dbReference>
<evidence type="ECO:0000256" key="12">
    <source>
        <dbReference type="PIRSR" id="PIRSR606262-3"/>
    </source>
</evidence>
<evidence type="ECO:0000259" key="14">
    <source>
        <dbReference type="PROSITE" id="PS51747"/>
    </source>
</evidence>
<evidence type="ECO:0000256" key="7">
    <source>
        <dbReference type="ARBA" id="ARBA00022833"/>
    </source>
</evidence>
<comment type="catalytic activity">
    <reaction evidence="9 13">
        <text>cytidine + H2O + H(+) = uridine + NH4(+)</text>
        <dbReference type="Rhea" id="RHEA:16069"/>
        <dbReference type="ChEBI" id="CHEBI:15377"/>
        <dbReference type="ChEBI" id="CHEBI:15378"/>
        <dbReference type="ChEBI" id="CHEBI:16704"/>
        <dbReference type="ChEBI" id="CHEBI:17562"/>
        <dbReference type="ChEBI" id="CHEBI:28938"/>
        <dbReference type="EC" id="3.5.4.5"/>
    </reaction>
</comment>
<keyword evidence="5 12" id="KW-0479">Metal-binding</keyword>
<evidence type="ECO:0000313" key="15">
    <source>
        <dbReference type="EMBL" id="KAJ8906276.1"/>
    </source>
</evidence>
<accession>A0AAV8UUM3</accession>
<organism evidence="15 16">
    <name type="scientific">Rhodosorus marinus</name>
    <dbReference type="NCBI Taxonomy" id="101924"/>
    <lineage>
        <taxon>Eukaryota</taxon>
        <taxon>Rhodophyta</taxon>
        <taxon>Stylonematophyceae</taxon>
        <taxon>Stylonematales</taxon>
        <taxon>Stylonemataceae</taxon>
        <taxon>Rhodosorus</taxon>
    </lineage>
</organism>
<dbReference type="GO" id="GO:0072527">
    <property type="term" value="P:pyrimidine-containing compound metabolic process"/>
    <property type="evidence" value="ECO:0007669"/>
    <property type="project" value="UniProtKB-ARBA"/>
</dbReference>
<evidence type="ECO:0000256" key="8">
    <source>
        <dbReference type="ARBA" id="ARBA00032005"/>
    </source>
</evidence>
<proteinExistence type="inferred from homology"/>
<comment type="catalytic activity">
    <reaction evidence="13">
        <text>2'-deoxycytidine + H2O + H(+) = 2'-deoxyuridine + NH4(+)</text>
        <dbReference type="Rhea" id="RHEA:13433"/>
        <dbReference type="ChEBI" id="CHEBI:15377"/>
        <dbReference type="ChEBI" id="CHEBI:15378"/>
        <dbReference type="ChEBI" id="CHEBI:15698"/>
        <dbReference type="ChEBI" id="CHEBI:16450"/>
        <dbReference type="ChEBI" id="CHEBI:28938"/>
        <dbReference type="EC" id="3.5.4.5"/>
    </reaction>
</comment>
<evidence type="ECO:0000256" key="5">
    <source>
        <dbReference type="ARBA" id="ARBA00022723"/>
    </source>
</evidence>
<evidence type="ECO:0000256" key="11">
    <source>
        <dbReference type="PIRSR" id="PIRSR606262-2"/>
    </source>
</evidence>
<feature type="domain" description="CMP/dCMP-type deaminase" evidence="14">
    <location>
        <begin position="14"/>
        <end position="140"/>
    </location>
</feature>
<evidence type="ECO:0000256" key="2">
    <source>
        <dbReference type="ARBA" id="ARBA00003949"/>
    </source>
</evidence>
<evidence type="ECO:0000256" key="4">
    <source>
        <dbReference type="ARBA" id="ARBA00012783"/>
    </source>
</evidence>
<dbReference type="GO" id="GO:0008270">
    <property type="term" value="F:zinc ion binding"/>
    <property type="evidence" value="ECO:0007669"/>
    <property type="project" value="UniProtKB-UniRule"/>
</dbReference>
<comment type="similarity">
    <text evidence="3 13">Belongs to the cytidine and deoxycytidylate deaminase family.</text>
</comment>
<feature type="binding site" evidence="12">
    <location>
        <position position="103"/>
    </location>
    <ligand>
        <name>Zn(2+)</name>
        <dbReference type="ChEBI" id="CHEBI:29105"/>
        <note>catalytic</note>
    </ligand>
</feature>
<keyword evidence="16" id="KW-1185">Reference proteome</keyword>
<dbReference type="SUPFAM" id="SSF53927">
    <property type="entry name" value="Cytidine deaminase-like"/>
    <property type="match status" value="1"/>
</dbReference>
<dbReference type="Gene3D" id="3.40.140.10">
    <property type="entry name" value="Cytidine Deaminase, domain 2"/>
    <property type="match status" value="1"/>
</dbReference>
<comment type="caution">
    <text evidence="15">The sequence shown here is derived from an EMBL/GenBank/DDBJ whole genome shotgun (WGS) entry which is preliminary data.</text>
</comment>
<dbReference type="PROSITE" id="PS51747">
    <property type="entry name" value="CYT_DCMP_DEAMINASES_2"/>
    <property type="match status" value="1"/>
</dbReference>
<dbReference type="EMBL" id="JAMWBK010000004">
    <property type="protein sequence ID" value="KAJ8906276.1"/>
    <property type="molecule type" value="Genomic_DNA"/>
</dbReference>
<dbReference type="Pfam" id="PF00383">
    <property type="entry name" value="dCMP_cyt_deam_1"/>
    <property type="match status" value="1"/>
</dbReference>
<dbReference type="InterPro" id="IPR016193">
    <property type="entry name" value="Cytidine_deaminase-like"/>
</dbReference>
<dbReference type="GO" id="GO:0004126">
    <property type="term" value="F:cytidine deaminase activity"/>
    <property type="evidence" value="ECO:0007669"/>
    <property type="project" value="UniProtKB-UniRule"/>
</dbReference>
<dbReference type="Proteomes" id="UP001157974">
    <property type="component" value="Unassembled WGS sequence"/>
</dbReference>
<dbReference type="NCBIfam" id="NF004064">
    <property type="entry name" value="PRK05578.1"/>
    <property type="match status" value="1"/>
</dbReference>
<dbReference type="AlphaFoldDB" id="A0AAV8UUM3"/>
<evidence type="ECO:0000256" key="3">
    <source>
        <dbReference type="ARBA" id="ARBA00006576"/>
    </source>
</evidence>
<evidence type="ECO:0000256" key="10">
    <source>
        <dbReference type="PIRSR" id="PIRSR606262-1"/>
    </source>
</evidence>
<reference evidence="15 16" key="1">
    <citation type="journal article" date="2023" name="Nat. Commun.">
        <title>Origin of minicircular mitochondrial genomes in red algae.</title>
        <authorList>
            <person name="Lee Y."/>
            <person name="Cho C.H."/>
            <person name="Lee Y.M."/>
            <person name="Park S.I."/>
            <person name="Yang J.H."/>
            <person name="West J.A."/>
            <person name="Bhattacharya D."/>
            <person name="Yoon H.S."/>
        </authorList>
    </citation>
    <scope>NUCLEOTIDE SEQUENCE [LARGE SCALE GENOMIC DNA]</scope>
    <source>
        <strain evidence="15 16">CCMP1338</strain>
        <tissue evidence="15">Whole cell</tissue>
    </source>
</reference>
<dbReference type="FunFam" id="3.40.140.10:FF:000008">
    <property type="entry name" value="Cytidine deaminase"/>
    <property type="match status" value="1"/>
</dbReference>
<dbReference type="PANTHER" id="PTHR11644">
    <property type="entry name" value="CYTIDINE DEAMINASE"/>
    <property type="match status" value="1"/>
</dbReference>
<evidence type="ECO:0000256" key="9">
    <source>
        <dbReference type="ARBA" id="ARBA00049558"/>
    </source>
</evidence>
<dbReference type="EC" id="3.5.4.5" evidence="4 13"/>
<evidence type="ECO:0000313" key="16">
    <source>
        <dbReference type="Proteomes" id="UP001157974"/>
    </source>
</evidence>
<keyword evidence="6 13" id="KW-0378">Hydrolase</keyword>
<feature type="binding site" evidence="12">
    <location>
        <position position="66"/>
    </location>
    <ligand>
        <name>Zn(2+)</name>
        <dbReference type="ChEBI" id="CHEBI:29105"/>
        <note>catalytic</note>
    </ligand>
</feature>
<comment type="function">
    <text evidence="2 13">This enzyme scavenges exogenous and endogenous cytidine and 2'-deoxycytidine for UMP synthesis.</text>
</comment>
<dbReference type="PANTHER" id="PTHR11644:SF2">
    <property type="entry name" value="CYTIDINE DEAMINASE"/>
    <property type="match status" value="1"/>
</dbReference>
<dbReference type="InterPro" id="IPR002125">
    <property type="entry name" value="CMP_dCMP_dom"/>
</dbReference>
<dbReference type="GO" id="GO:0055086">
    <property type="term" value="P:nucleobase-containing small molecule metabolic process"/>
    <property type="evidence" value="ECO:0007669"/>
    <property type="project" value="UniProtKB-ARBA"/>
</dbReference>
<evidence type="ECO:0000256" key="6">
    <source>
        <dbReference type="ARBA" id="ARBA00022801"/>
    </source>
</evidence>
<protein>
    <recommendedName>
        <fullName evidence="4 13">Cytidine deaminase</fullName>
        <ecNumber evidence="4 13">3.5.4.5</ecNumber>
    </recommendedName>
    <alternativeName>
        <fullName evidence="8 13">Cytidine aminohydrolase</fullName>
    </alternativeName>
</protein>
<dbReference type="GO" id="GO:0005829">
    <property type="term" value="C:cytosol"/>
    <property type="evidence" value="ECO:0007669"/>
    <property type="project" value="TreeGrafter"/>
</dbReference>
<feature type="binding site" evidence="12">
    <location>
        <position position="100"/>
    </location>
    <ligand>
        <name>Zn(2+)</name>
        <dbReference type="ChEBI" id="CHEBI:29105"/>
        <note>catalytic</note>
    </ligand>
</feature>
<dbReference type="InterPro" id="IPR006262">
    <property type="entry name" value="Cyt_deam_tetra"/>
</dbReference>
<feature type="active site" description="Proton donor" evidence="10">
    <location>
        <position position="68"/>
    </location>
</feature>